<organism evidence="2 3">
    <name type="scientific">Marinilabilia rubra</name>
    <dbReference type="NCBI Taxonomy" id="2162893"/>
    <lineage>
        <taxon>Bacteria</taxon>
        <taxon>Pseudomonadati</taxon>
        <taxon>Bacteroidota</taxon>
        <taxon>Bacteroidia</taxon>
        <taxon>Marinilabiliales</taxon>
        <taxon>Marinilabiliaceae</taxon>
        <taxon>Marinilabilia</taxon>
    </lineage>
</organism>
<dbReference type="OrthoDB" id="3172674at2"/>
<keyword evidence="3" id="KW-1185">Reference proteome</keyword>
<dbReference type="RefSeq" id="WP_109265983.1">
    <property type="nucleotide sequence ID" value="NZ_QEWP01000023.1"/>
</dbReference>
<name>A0A2U2B470_9BACT</name>
<dbReference type="AlphaFoldDB" id="A0A2U2B470"/>
<dbReference type="Proteomes" id="UP000244956">
    <property type="component" value="Unassembled WGS sequence"/>
</dbReference>
<sequence>MEEILSLSPENIDKEHICCAFSDKKCKESYELKKDWLKKEFENGYVFRRIDARAKVFIEYGPAEKGWVPVDAPGYLLINCFWVSGKYKGNGYGKELLRLAVEDAKKQGKVGLVTVTGTKKFHFMSDPKWLLRQGFEETQKLSSGFSLLTLKLEPEADDPKFNESALSGVPESKDGLVVYYSNRCPFSEYHVKNSLKEAVDKRNLPLRIVKLESMEQARSCPSPATIFSLFYNGKFITTDISACMDSRFDKVMSKAIKLA</sequence>
<dbReference type="EMBL" id="QEWP01000023">
    <property type="protein sequence ID" value="PWD97871.1"/>
    <property type="molecule type" value="Genomic_DNA"/>
</dbReference>
<dbReference type="Pfam" id="PF00583">
    <property type="entry name" value="Acetyltransf_1"/>
    <property type="match status" value="1"/>
</dbReference>
<comment type="caution">
    <text evidence="2">The sequence shown here is derived from an EMBL/GenBank/DDBJ whole genome shotgun (WGS) entry which is preliminary data.</text>
</comment>
<evidence type="ECO:0000313" key="3">
    <source>
        <dbReference type="Proteomes" id="UP000244956"/>
    </source>
</evidence>
<accession>A0A2U2B470</accession>
<protein>
    <submittedName>
        <fullName evidence="2">GNAT family N-acetyltransferase</fullName>
    </submittedName>
</protein>
<dbReference type="InterPro" id="IPR000182">
    <property type="entry name" value="GNAT_dom"/>
</dbReference>
<proteinExistence type="predicted"/>
<dbReference type="Gene3D" id="3.40.630.30">
    <property type="match status" value="1"/>
</dbReference>
<dbReference type="InterPro" id="IPR016181">
    <property type="entry name" value="Acyl_CoA_acyltransferase"/>
</dbReference>
<evidence type="ECO:0000313" key="2">
    <source>
        <dbReference type="EMBL" id="PWD97871.1"/>
    </source>
</evidence>
<reference evidence="2 3" key="1">
    <citation type="submission" date="2018-05" db="EMBL/GenBank/DDBJ databases">
        <title>Marinilabilia rubrum sp. nov., isolated from saltern sediment.</title>
        <authorList>
            <person name="Zhang R."/>
        </authorList>
    </citation>
    <scope>NUCLEOTIDE SEQUENCE [LARGE SCALE GENOMIC DNA]</scope>
    <source>
        <strain evidence="2 3">WTE16</strain>
    </source>
</reference>
<dbReference type="GO" id="GO:0016747">
    <property type="term" value="F:acyltransferase activity, transferring groups other than amino-acyl groups"/>
    <property type="evidence" value="ECO:0007669"/>
    <property type="project" value="InterPro"/>
</dbReference>
<evidence type="ECO:0000259" key="1">
    <source>
        <dbReference type="PROSITE" id="PS51186"/>
    </source>
</evidence>
<gene>
    <name evidence="2" type="ORF">DDZ16_18585</name>
</gene>
<dbReference type="CDD" id="cd04301">
    <property type="entry name" value="NAT_SF"/>
    <property type="match status" value="1"/>
</dbReference>
<dbReference type="SUPFAM" id="SSF55729">
    <property type="entry name" value="Acyl-CoA N-acyltransferases (Nat)"/>
    <property type="match status" value="1"/>
</dbReference>
<dbReference type="Pfam" id="PF14268">
    <property type="entry name" value="YoaP"/>
    <property type="match status" value="1"/>
</dbReference>
<keyword evidence="2" id="KW-0808">Transferase</keyword>
<dbReference type="PROSITE" id="PS51186">
    <property type="entry name" value="GNAT"/>
    <property type="match status" value="1"/>
</dbReference>
<dbReference type="InterPro" id="IPR025685">
    <property type="entry name" value="YoaP-like_dom"/>
</dbReference>
<feature type="domain" description="N-acetyltransferase" evidence="1">
    <location>
        <begin position="2"/>
        <end position="153"/>
    </location>
</feature>